<proteinExistence type="predicted"/>
<gene>
    <name evidence="2" type="ORF">N7450_010155</name>
</gene>
<protein>
    <submittedName>
        <fullName evidence="2">Uncharacterized protein</fullName>
    </submittedName>
</protein>
<sequence length="191" mass="21190">MPSKVTWKPETDAKLFHGILAQIQDANLKLDYDALAKYMGPGLNTSLSFHTVIINNISFYLEYIAWQIKGRIGRIRGLAKADVGGSPSGSARGTPAASPEKRKRTPVPWAPRSKKPKKEPKGVNEVKGKKKGKAQKDQLEEEVTDVEQNSTDLKDLADVLEECGDKDKVEDSAMNESEEEKEVMDEFDEDA</sequence>
<feature type="region of interest" description="Disordered" evidence="1">
    <location>
        <begin position="81"/>
        <end position="191"/>
    </location>
</feature>
<dbReference type="EMBL" id="JAQJAC010000009">
    <property type="protein sequence ID" value="KAJ5573171.1"/>
    <property type="molecule type" value="Genomic_DNA"/>
</dbReference>
<comment type="caution">
    <text evidence="2">The sequence shown here is derived from an EMBL/GenBank/DDBJ whole genome shotgun (WGS) entry which is preliminary data.</text>
</comment>
<evidence type="ECO:0000313" key="3">
    <source>
        <dbReference type="Proteomes" id="UP001216150"/>
    </source>
</evidence>
<evidence type="ECO:0000256" key="1">
    <source>
        <dbReference type="SAM" id="MobiDB-lite"/>
    </source>
</evidence>
<name>A0AAD6GPG6_9EURO</name>
<feature type="compositionally biased region" description="Basic and acidic residues" evidence="1">
    <location>
        <begin position="152"/>
        <end position="171"/>
    </location>
</feature>
<keyword evidence="3" id="KW-1185">Reference proteome</keyword>
<dbReference type="Proteomes" id="UP001216150">
    <property type="component" value="Unassembled WGS sequence"/>
</dbReference>
<dbReference type="AlphaFoldDB" id="A0AAD6GPG6"/>
<organism evidence="2 3">
    <name type="scientific">Penicillium hetheringtonii</name>
    <dbReference type="NCBI Taxonomy" id="911720"/>
    <lineage>
        <taxon>Eukaryota</taxon>
        <taxon>Fungi</taxon>
        <taxon>Dikarya</taxon>
        <taxon>Ascomycota</taxon>
        <taxon>Pezizomycotina</taxon>
        <taxon>Eurotiomycetes</taxon>
        <taxon>Eurotiomycetidae</taxon>
        <taxon>Eurotiales</taxon>
        <taxon>Aspergillaceae</taxon>
        <taxon>Penicillium</taxon>
    </lineage>
</organism>
<accession>A0AAD6GPG6</accession>
<evidence type="ECO:0000313" key="2">
    <source>
        <dbReference type="EMBL" id="KAJ5573171.1"/>
    </source>
</evidence>
<reference evidence="2 3" key="1">
    <citation type="journal article" date="2023" name="IMA Fungus">
        <title>Comparative genomic study of the Penicillium genus elucidates a diverse pangenome and 15 lateral gene transfer events.</title>
        <authorList>
            <person name="Petersen C."/>
            <person name="Sorensen T."/>
            <person name="Nielsen M.R."/>
            <person name="Sondergaard T.E."/>
            <person name="Sorensen J.L."/>
            <person name="Fitzpatrick D.A."/>
            <person name="Frisvad J.C."/>
            <person name="Nielsen K.L."/>
        </authorList>
    </citation>
    <scope>NUCLEOTIDE SEQUENCE [LARGE SCALE GENOMIC DNA]</scope>
    <source>
        <strain evidence="2 3">IBT 29057</strain>
    </source>
</reference>
<feature type="compositionally biased region" description="Acidic residues" evidence="1">
    <location>
        <begin position="176"/>
        <end position="191"/>
    </location>
</feature>